<gene>
    <name evidence="2" type="ORF">ACHAWU_004459</name>
</gene>
<evidence type="ECO:0000313" key="2">
    <source>
        <dbReference type="EMBL" id="KAL3757674.1"/>
    </source>
</evidence>
<name>A0ABD3M0X0_9STRA</name>
<feature type="chain" id="PRO_5044861706" evidence="1">
    <location>
        <begin position="28"/>
        <end position="232"/>
    </location>
</feature>
<dbReference type="AlphaFoldDB" id="A0ABD3M0X0"/>
<evidence type="ECO:0000256" key="1">
    <source>
        <dbReference type="SAM" id="SignalP"/>
    </source>
</evidence>
<proteinExistence type="predicted"/>
<evidence type="ECO:0000313" key="3">
    <source>
        <dbReference type="Proteomes" id="UP001530293"/>
    </source>
</evidence>
<keyword evidence="3" id="KW-1185">Reference proteome</keyword>
<dbReference type="Proteomes" id="UP001530293">
    <property type="component" value="Unassembled WGS sequence"/>
</dbReference>
<organism evidence="2 3">
    <name type="scientific">Discostella pseudostelligera</name>
    <dbReference type="NCBI Taxonomy" id="259834"/>
    <lineage>
        <taxon>Eukaryota</taxon>
        <taxon>Sar</taxon>
        <taxon>Stramenopiles</taxon>
        <taxon>Ochrophyta</taxon>
        <taxon>Bacillariophyta</taxon>
        <taxon>Coscinodiscophyceae</taxon>
        <taxon>Thalassiosirophycidae</taxon>
        <taxon>Stephanodiscales</taxon>
        <taxon>Stephanodiscaceae</taxon>
        <taxon>Discostella</taxon>
    </lineage>
</organism>
<protein>
    <submittedName>
        <fullName evidence="2">Uncharacterized protein</fullName>
    </submittedName>
</protein>
<dbReference type="EMBL" id="JALLBG020000255">
    <property type="protein sequence ID" value="KAL3757674.1"/>
    <property type="molecule type" value="Genomic_DNA"/>
</dbReference>
<reference evidence="2 3" key="1">
    <citation type="submission" date="2024-10" db="EMBL/GenBank/DDBJ databases">
        <title>Updated reference genomes for cyclostephanoid diatoms.</title>
        <authorList>
            <person name="Roberts W.R."/>
            <person name="Alverson A.J."/>
        </authorList>
    </citation>
    <scope>NUCLEOTIDE SEQUENCE [LARGE SCALE GENOMIC DNA]</scope>
    <source>
        <strain evidence="2 3">AJA232-27</strain>
    </source>
</reference>
<accession>A0ABD3M0X0</accession>
<sequence length="232" mass="24756">MKPCATMLSFGVFLLASFLLAVPSTSGFVAVGPTPITTARCPTLASTPPLLSSGGSASSSSTASSTSSLYAIGTNSSRRNFVQQSSTSIALLTTTLPSTALAKDVEPVTRQTVADAFQAIRSELSSPTGLISTLTNLINNNSYPEIMQYTKESDAYFRKAKLGKARKLLTDGALKGDAILMSNAVTFDLIGINRASRPGKENREEQMKYLEELRKDIERFLELESTIVVAGE</sequence>
<comment type="caution">
    <text evidence="2">The sequence shown here is derived from an EMBL/GenBank/DDBJ whole genome shotgun (WGS) entry which is preliminary data.</text>
</comment>
<feature type="signal peptide" evidence="1">
    <location>
        <begin position="1"/>
        <end position="27"/>
    </location>
</feature>
<keyword evidence="1" id="KW-0732">Signal</keyword>